<proteinExistence type="predicted"/>
<gene>
    <name evidence="1" type="ORF">ES288_A13G082500v1</name>
</gene>
<name>A0A5D2DXY0_GOSDA</name>
<dbReference type="AlphaFoldDB" id="A0A5D2DXY0"/>
<keyword evidence="2" id="KW-1185">Reference proteome</keyword>
<dbReference type="EMBL" id="CM017700">
    <property type="protein sequence ID" value="TYG85781.1"/>
    <property type="molecule type" value="Genomic_DNA"/>
</dbReference>
<sequence length="87" mass="10113">MKHQEKPLSFGTHHKWHSPSLQLLTDSPPDSLLYSYTEAFNPSLLANRNRFWVYEYTICTLHPTRSPQFLGLEYKSFDDAGMPEIPS</sequence>
<evidence type="ECO:0000313" key="2">
    <source>
        <dbReference type="Proteomes" id="UP000323506"/>
    </source>
</evidence>
<evidence type="ECO:0000313" key="1">
    <source>
        <dbReference type="EMBL" id="TYG85781.1"/>
    </source>
</evidence>
<accession>A0A5D2DXY0</accession>
<protein>
    <submittedName>
        <fullName evidence="1">Uncharacterized protein</fullName>
    </submittedName>
</protein>
<dbReference type="Proteomes" id="UP000323506">
    <property type="component" value="Chromosome A13"/>
</dbReference>
<reference evidence="1 2" key="1">
    <citation type="submission" date="2019-06" db="EMBL/GenBank/DDBJ databases">
        <title>WGS assembly of Gossypium darwinii.</title>
        <authorList>
            <person name="Chen Z.J."/>
            <person name="Sreedasyam A."/>
            <person name="Ando A."/>
            <person name="Song Q."/>
            <person name="De L."/>
            <person name="Hulse-Kemp A."/>
            <person name="Ding M."/>
            <person name="Ye W."/>
            <person name="Kirkbride R."/>
            <person name="Jenkins J."/>
            <person name="Plott C."/>
            <person name="Lovell J."/>
            <person name="Lin Y.-M."/>
            <person name="Vaughn R."/>
            <person name="Liu B."/>
            <person name="Li W."/>
            <person name="Simpson S."/>
            <person name="Scheffler B."/>
            <person name="Saski C."/>
            <person name="Grover C."/>
            <person name="Hu G."/>
            <person name="Conover J."/>
            <person name="Carlson J."/>
            <person name="Shu S."/>
            <person name="Boston L."/>
            <person name="Williams M."/>
            <person name="Peterson D."/>
            <person name="Mcgee K."/>
            <person name="Jones D."/>
            <person name="Wendel J."/>
            <person name="Stelly D."/>
            <person name="Grimwood J."/>
            <person name="Schmutz J."/>
        </authorList>
    </citation>
    <scope>NUCLEOTIDE SEQUENCE [LARGE SCALE GENOMIC DNA]</scope>
    <source>
        <strain evidence="1">1808015.09</strain>
    </source>
</reference>
<organism evidence="1 2">
    <name type="scientific">Gossypium darwinii</name>
    <name type="common">Darwin's cotton</name>
    <name type="synonym">Gossypium barbadense var. darwinii</name>
    <dbReference type="NCBI Taxonomy" id="34276"/>
    <lineage>
        <taxon>Eukaryota</taxon>
        <taxon>Viridiplantae</taxon>
        <taxon>Streptophyta</taxon>
        <taxon>Embryophyta</taxon>
        <taxon>Tracheophyta</taxon>
        <taxon>Spermatophyta</taxon>
        <taxon>Magnoliopsida</taxon>
        <taxon>eudicotyledons</taxon>
        <taxon>Gunneridae</taxon>
        <taxon>Pentapetalae</taxon>
        <taxon>rosids</taxon>
        <taxon>malvids</taxon>
        <taxon>Malvales</taxon>
        <taxon>Malvaceae</taxon>
        <taxon>Malvoideae</taxon>
        <taxon>Gossypium</taxon>
    </lineage>
</organism>